<dbReference type="Proteomes" id="UP000094609">
    <property type="component" value="Chromosome"/>
</dbReference>
<dbReference type="PANTHER" id="PTHR13932">
    <property type="entry name" value="COPROPORPHYRINIGEN III OXIDASE"/>
    <property type="match status" value="1"/>
</dbReference>
<dbReference type="InterPro" id="IPR058240">
    <property type="entry name" value="rSAM_sf"/>
</dbReference>
<dbReference type="PATRIC" id="fig|1193502.14.peg.323"/>
<dbReference type="GO" id="GO:0051539">
    <property type="term" value="F:4 iron, 4 sulfur cluster binding"/>
    <property type="evidence" value="ECO:0007669"/>
    <property type="project" value="TreeGrafter"/>
</dbReference>
<evidence type="ECO:0000313" key="3">
    <source>
        <dbReference type="Proteomes" id="UP000094609"/>
    </source>
</evidence>
<dbReference type="STRING" id="1193502.SHALO_0317"/>
<dbReference type="PANTHER" id="PTHR13932:SF5">
    <property type="entry name" value="RADICAL S-ADENOSYL METHIONINE DOMAIN-CONTAINING PROTEIN 1, MITOCHONDRIAL"/>
    <property type="match status" value="1"/>
</dbReference>
<dbReference type="SFLD" id="SFLDS00029">
    <property type="entry name" value="Radical_SAM"/>
    <property type="match status" value="1"/>
</dbReference>
<dbReference type="InterPro" id="IPR007197">
    <property type="entry name" value="rSAM"/>
</dbReference>
<protein>
    <submittedName>
        <fullName evidence="2">Putative oxygen-independent coproporphyrinogen III oxidase</fullName>
    </submittedName>
</protein>
<dbReference type="EMBL" id="CP017111">
    <property type="protein sequence ID" value="AOO64114.1"/>
    <property type="molecule type" value="Genomic_DNA"/>
</dbReference>
<dbReference type="InterPro" id="IPR006638">
    <property type="entry name" value="Elp3/MiaA/NifB-like_rSAM"/>
</dbReference>
<dbReference type="KEGG" id="shal:SHALO_0317"/>
<dbReference type="AlphaFoldDB" id="A0A1D7TGX0"/>
<reference evidence="3" key="1">
    <citation type="submission" date="2016-08" db="EMBL/GenBank/DDBJ databases">
        <title>Complete genome sequence of the organohalide-respiring Epsilonproteobacterium Sulfurospirillum halorespirans.</title>
        <authorList>
            <person name="Goris T."/>
            <person name="Zimmermann J."/>
            <person name="Schenz B."/>
            <person name="Lemos M."/>
            <person name="Hackermueller J."/>
            <person name="Diekert G."/>
        </authorList>
    </citation>
    <scope>NUCLEOTIDE SEQUENCE [LARGE SCALE GENOMIC DNA]</scope>
    <source>
        <strain>DSM 13726</strain>
        <strain evidence="3">PCE-M2</strain>
    </source>
</reference>
<keyword evidence="3" id="KW-1185">Reference proteome</keyword>
<dbReference type="Gene3D" id="3.80.30.20">
    <property type="entry name" value="tm_1862 like domain"/>
    <property type="match status" value="1"/>
</dbReference>
<dbReference type="InterPro" id="IPR034505">
    <property type="entry name" value="Coproporphyrinogen-III_oxidase"/>
</dbReference>
<dbReference type="CDD" id="cd01335">
    <property type="entry name" value="Radical_SAM"/>
    <property type="match status" value="1"/>
</dbReference>
<accession>A0A1D7TGX0</accession>
<dbReference type="GO" id="GO:0005737">
    <property type="term" value="C:cytoplasm"/>
    <property type="evidence" value="ECO:0007669"/>
    <property type="project" value="TreeGrafter"/>
</dbReference>
<dbReference type="RefSeq" id="WP_069477079.1">
    <property type="nucleotide sequence ID" value="NZ_CP017111.1"/>
</dbReference>
<evidence type="ECO:0000259" key="1">
    <source>
        <dbReference type="PROSITE" id="PS51918"/>
    </source>
</evidence>
<feature type="domain" description="Radical SAM core" evidence="1">
    <location>
        <begin position="37"/>
        <end position="265"/>
    </location>
</feature>
<dbReference type="GO" id="GO:0006779">
    <property type="term" value="P:porphyrin-containing compound biosynthetic process"/>
    <property type="evidence" value="ECO:0007669"/>
    <property type="project" value="TreeGrafter"/>
</dbReference>
<dbReference type="SUPFAM" id="SSF102114">
    <property type="entry name" value="Radical SAM enzymes"/>
    <property type="match status" value="1"/>
</dbReference>
<gene>
    <name evidence="2" type="ORF">SHALO_0317</name>
</gene>
<dbReference type="SFLD" id="SFLDG01065">
    <property type="entry name" value="anaerobic_coproporphyrinogen-I"/>
    <property type="match status" value="1"/>
</dbReference>
<evidence type="ECO:0000313" key="2">
    <source>
        <dbReference type="EMBL" id="AOO64114.1"/>
    </source>
</evidence>
<proteinExistence type="predicted"/>
<dbReference type="SMART" id="SM00729">
    <property type="entry name" value="Elp3"/>
    <property type="match status" value="1"/>
</dbReference>
<dbReference type="GO" id="GO:0003824">
    <property type="term" value="F:catalytic activity"/>
    <property type="evidence" value="ECO:0007669"/>
    <property type="project" value="InterPro"/>
</dbReference>
<name>A0A1D7TGX0_9BACT</name>
<dbReference type="InterPro" id="IPR023404">
    <property type="entry name" value="rSAM_horseshoe"/>
</dbReference>
<organism evidence="2 3">
    <name type="scientific">Sulfurospirillum halorespirans DSM 13726</name>
    <dbReference type="NCBI Taxonomy" id="1193502"/>
    <lineage>
        <taxon>Bacteria</taxon>
        <taxon>Pseudomonadati</taxon>
        <taxon>Campylobacterota</taxon>
        <taxon>Epsilonproteobacteria</taxon>
        <taxon>Campylobacterales</taxon>
        <taxon>Sulfurospirillaceae</taxon>
        <taxon>Sulfurospirillum</taxon>
    </lineage>
</organism>
<dbReference type="Pfam" id="PF04055">
    <property type="entry name" value="Radical_SAM"/>
    <property type="match status" value="1"/>
</dbReference>
<sequence>MQTRQAKLIINATSYFMSQYTKHYLHVEKPSLGLPPPPEEKKYLLYIHVPFCTMFCPYCSFNKFTYTKEAASHYYTHLREEILHVKALGYDFNYLVIGGGTPLIDEEELLKTIELVRKLFSIEHVSCETDPNHIKPKTILQLDGLVDRLSIGVQTFDDALLKKLGRYEKFGSGEEVYAKIASMLGILPITSVDLIFNFPTQTKEGLIQDLDLLKKLSPEQTSVYPLMTSSLVKNSVKKTLGEFSLENEFAFFGVIKESLKERYPARHGWSFSKESELIIDEYIIDNEEYVGVGSGSFSFLKDTLYLNEFALDKYATLIEEKHSAVTKERTFPANSRMYYRLMVDLFNGKLSKKKFAAMFGLPINDVLGKELMLLKFAKAIKENHESVTTTEFGDYLFLVMMKEFYMGMDRIRNDARKGLIL</sequence>
<dbReference type="PROSITE" id="PS51918">
    <property type="entry name" value="RADICAL_SAM"/>
    <property type="match status" value="1"/>
</dbReference>
<dbReference type="NCBIfam" id="NF006385">
    <property type="entry name" value="PRK08629.1"/>
    <property type="match status" value="1"/>
</dbReference>